<reference evidence="4 5" key="1">
    <citation type="journal article" date="2020" name="Nature">
        <title>Bacterial chemolithoautotrophy via manganese oxidation.</title>
        <authorList>
            <person name="Yu H."/>
            <person name="Leadbetter J.R."/>
        </authorList>
    </citation>
    <scope>NUCLEOTIDE SEQUENCE [LARGE SCALE GENOMIC DNA]</scope>
    <source>
        <strain evidence="4 5">Mn-1</strain>
    </source>
</reference>
<evidence type="ECO:0000256" key="1">
    <source>
        <dbReference type="HAMAP-Rule" id="MF_01584"/>
    </source>
</evidence>
<accession>A0A7X6DRL4</accession>
<evidence type="ECO:0000256" key="3">
    <source>
        <dbReference type="SAM" id="MobiDB-lite"/>
    </source>
</evidence>
<sequence length="213" mass="24130">MDFVLTDAEVRVLGCLIEKEMATPDYYPLSLNALQNACNQTSNRDPVVSYDEKTVADALEALKTKRLVTQDQLGRVPKYSELFLKSANLVQREAAVLCVLMLRGAQTVGEIRGRTERLHSFASLEEAQKTLQTLEEWGYVALLPRQPGRKESRYAHLLSGPPENKEEAPSESALRNEPMENEAVAKLENEVKSLRQELEELKRTLHDFKAQFQ</sequence>
<evidence type="ECO:0000256" key="2">
    <source>
        <dbReference type="SAM" id="Coils"/>
    </source>
</evidence>
<dbReference type="InterPro" id="IPR036390">
    <property type="entry name" value="WH_DNA-bd_sf"/>
</dbReference>
<gene>
    <name evidence="4" type="ORF">MNODULE_13680</name>
</gene>
<evidence type="ECO:0000313" key="5">
    <source>
        <dbReference type="Proteomes" id="UP000534783"/>
    </source>
</evidence>
<proteinExistence type="inferred from homology"/>
<dbReference type="RefSeq" id="WP_168060747.1">
    <property type="nucleotide sequence ID" value="NZ_VTOW01000002.1"/>
</dbReference>
<keyword evidence="5" id="KW-1185">Reference proteome</keyword>
<dbReference type="Gene3D" id="1.10.10.10">
    <property type="entry name" value="Winged helix-like DNA-binding domain superfamily/Winged helix DNA-binding domain"/>
    <property type="match status" value="2"/>
</dbReference>
<protein>
    <submittedName>
        <fullName evidence="4">DUF480 domain-containing protein</fullName>
    </submittedName>
</protein>
<dbReference type="PANTHER" id="PTHR38768">
    <property type="entry name" value="UPF0502 PROTEIN YCEH"/>
    <property type="match status" value="1"/>
</dbReference>
<dbReference type="Proteomes" id="UP000534783">
    <property type="component" value="Unassembled WGS sequence"/>
</dbReference>
<dbReference type="EMBL" id="VTOW01000002">
    <property type="protein sequence ID" value="NKE71793.1"/>
    <property type="molecule type" value="Genomic_DNA"/>
</dbReference>
<dbReference type="AlphaFoldDB" id="A0A7X6DRL4"/>
<name>A0A7X6DRL4_9BACT</name>
<feature type="coiled-coil region" evidence="2">
    <location>
        <begin position="177"/>
        <end position="211"/>
    </location>
</feature>
<dbReference type="HAMAP" id="MF_01584">
    <property type="entry name" value="UPF0502"/>
    <property type="match status" value="1"/>
</dbReference>
<evidence type="ECO:0000313" key="4">
    <source>
        <dbReference type="EMBL" id="NKE71793.1"/>
    </source>
</evidence>
<dbReference type="PANTHER" id="PTHR38768:SF1">
    <property type="entry name" value="UPF0502 PROTEIN YCEH"/>
    <property type="match status" value="1"/>
</dbReference>
<dbReference type="Pfam" id="PF04337">
    <property type="entry name" value="DUF480"/>
    <property type="match status" value="1"/>
</dbReference>
<dbReference type="InterPro" id="IPR036388">
    <property type="entry name" value="WH-like_DNA-bd_sf"/>
</dbReference>
<organism evidence="4 5">
    <name type="scientific">Candidatus Manganitrophus noduliformans</name>
    <dbReference type="NCBI Taxonomy" id="2606439"/>
    <lineage>
        <taxon>Bacteria</taxon>
        <taxon>Pseudomonadati</taxon>
        <taxon>Nitrospirota</taxon>
        <taxon>Nitrospiria</taxon>
        <taxon>Candidatus Troglogloeales</taxon>
        <taxon>Candidatus Manganitrophaceae</taxon>
        <taxon>Candidatus Manganitrophus</taxon>
    </lineage>
</organism>
<dbReference type="SUPFAM" id="SSF46785">
    <property type="entry name" value="Winged helix' DNA-binding domain"/>
    <property type="match status" value="2"/>
</dbReference>
<comment type="caution">
    <text evidence="4">The sequence shown here is derived from an EMBL/GenBank/DDBJ whole genome shotgun (WGS) entry which is preliminary data.</text>
</comment>
<feature type="region of interest" description="Disordered" evidence="3">
    <location>
        <begin position="155"/>
        <end position="177"/>
    </location>
</feature>
<keyword evidence="2" id="KW-0175">Coiled coil</keyword>
<dbReference type="InterPro" id="IPR007432">
    <property type="entry name" value="DUF480"/>
</dbReference>
<comment type="similarity">
    <text evidence="1">Belongs to the UPF0502 family.</text>
</comment>